<reference evidence="9 10" key="1">
    <citation type="submission" date="2024-04" db="EMBL/GenBank/DDBJ databases">
        <title>Draft genome sequence of Halopseudomonas sabulinigri NBRC 116187.</title>
        <authorList>
            <person name="Miyakawa T."/>
            <person name="Kusuya Y."/>
            <person name="Miura T."/>
        </authorList>
    </citation>
    <scope>NUCLEOTIDE SEQUENCE [LARGE SCALE GENOMIC DNA]</scope>
    <source>
        <strain evidence="9 10">4NH20-0042</strain>
    </source>
</reference>
<comment type="caution">
    <text evidence="9">The sequence shown here is derived from an EMBL/GenBank/DDBJ whole genome shotgun (WGS) entry which is preliminary data.</text>
</comment>
<evidence type="ECO:0000256" key="7">
    <source>
        <dbReference type="RuleBase" id="RU362064"/>
    </source>
</evidence>
<name>A0ABP9ZMM4_9GAMM</name>
<keyword evidence="1 7" id="KW-1003">Cell membrane</keyword>
<proteinExistence type="inferred from homology"/>
<comment type="subcellular location">
    <subcellularLocation>
        <location evidence="7">Cell membrane</location>
    </subcellularLocation>
    <subcellularLocation>
        <location evidence="7">Bacterial flagellum basal body</location>
    </subcellularLocation>
</comment>
<protein>
    <recommendedName>
        <fullName evidence="7">Flagellar protein</fullName>
    </recommendedName>
</protein>
<accession>A0ABP9ZMM4</accession>
<keyword evidence="4 7" id="KW-0472">Membrane</keyword>
<feature type="transmembrane region" description="Helical" evidence="7">
    <location>
        <begin position="42"/>
        <end position="62"/>
    </location>
</feature>
<keyword evidence="8" id="KW-0732">Signal</keyword>
<evidence type="ECO:0000256" key="5">
    <source>
        <dbReference type="ARBA" id="ARBA00023143"/>
    </source>
</evidence>
<dbReference type="Proteomes" id="UP001486808">
    <property type="component" value="Unassembled WGS sequence"/>
</dbReference>
<dbReference type="EMBL" id="BAABWD010000001">
    <property type="protein sequence ID" value="GAA6130703.1"/>
    <property type="molecule type" value="Genomic_DNA"/>
</dbReference>
<evidence type="ECO:0000256" key="6">
    <source>
        <dbReference type="ARBA" id="ARBA00037937"/>
    </source>
</evidence>
<keyword evidence="3 7" id="KW-1133">Transmembrane helix</keyword>
<gene>
    <name evidence="9" type="ORF">NBRC116187_10630</name>
</gene>
<feature type="signal peptide" evidence="8">
    <location>
        <begin position="1"/>
        <end position="21"/>
    </location>
</feature>
<dbReference type="InterPro" id="IPR022781">
    <property type="entry name" value="Flagellar_biosynth_FliO"/>
</dbReference>
<keyword evidence="5 7" id="KW-0975">Bacterial flagellum</keyword>
<dbReference type="Pfam" id="PF04347">
    <property type="entry name" value="FliO"/>
    <property type="match status" value="1"/>
</dbReference>
<evidence type="ECO:0000313" key="9">
    <source>
        <dbReference type="EMBL" id="GAA6130703.1"/>
    </source>
</evidence>
<dbReference type="NCBIfam" id="TIGR03500">
    <property type="entry name" value="FliO_TIGR"/>
    <property type="match status" value="1"/>
</dbReference>
<dbReference type="InterPro" id="IPR052205">
    <property type="entry name" value="FliO/MopB"/>
</dbReference>
<evidence type="ECO:0000256" key="2">
    <source>
        <dbReference type="ARBA" id="ARBA00022692"/>
    </source>
</evidence>
<organism evidence="9 10">
    <name type="scientific">Halopseudomonas sabulinigri</name>
    <dbReference type="NCBI Taxonomy" id="472181"/>
    <lineage>
        <taxon>Bacteria</taxon>
        <taxon>Pseudomonadati</taxon>
        <taxon>Pseudomonadota</taxon>
        <taxon>Gammaproteobacteria</taxon>
        <taxon>Pseudomonadales</taxon>
        <taxon>Pseudomonadaceae</taxon>
        <taxon>Halopseudomonas</taxon>
    </lineage>
</organism>
<evidence type="ECO:0000313" key="10">
    <source>
        <dbReference type="Proteomes" id="UP001486808"/>
    </source>
</evidence>
<evidence type="ECO:0000256" key="3">
    <source>
        <dbReference type="ARBA" id="ARBA00022989"/>
    </source>
</evidence>
<dbReference type="PANTHER" id="PTHR38766:SF1">
    <property type="entry name" value="FLAGELLAR PROTEIN FLIO"/>
    <property type="match status" value="1"/>
</dbReference>
<dbReference type="RefSeq" id="WP_353387026.1">
    <property type="nucleotide sequence ID" value="NZ_BAABWD010000001.1"/>
</dbReference>
<evidence type="ECO:0000256" key="1">
    <source>
        <dbReference type="ARBA" id="ARBA00022475"/>
    </source>
</evidence>
<evidence type="ECO:0000256" key="8">
    <source>
        <dbReference type="SAM" id="SignalP"/>
    </source>
</evidence>
<keyword evidence="10" id="KW-1185">Reference proteome</keyword>
<comment type="similarity">
    <text evidence="6 7">Belongs to the FliO/MopB family.</text>
</comment>
<feature type="chain" id="PRO_5046061496" description="Flagellar protein" evidence="8">
    <location>
        <begin position="22"/>
        <end position="147"/>
    </location>
</feature>
<dbReference type="PANTHER" id="PTHR38766">
    <property type="entry name" value="FLAGELLAR PROTEIN FLIO"/>
    <property type="match status" value="1"/>
</dbReference>
<keyword evidence="2 7" id="KW-0812">Transmembrane</keyword>
<sequence>MSLAMLRALLLLLLAPGMVRAAQEPAAAAVGAASSGSLLGQLLQLGLGLAVVVGLIFGLGYLMRRVGPLAPQGGQHIKLVSSLPLGPRDRLLLVDVGGTQMLLGTSPGRINTLHVFEQPVADLSAAAAGNSDFARKLQAMLKRGAGS</sequence>
<evidence type="ECO:0000256" key="4">
    <source>
        <dbReference type="ARBA" id="ARBA00023136"/>
    </source>
</evidence>